<comment type="caution">
    <text evidence="2">The sequence shown here is derived from an EMBL/GenBank/DDBJ whole genome shotgun (WGS) entry which is preliminary data.</text>
</comment>
<dbReference type="Proteomes" id="UP001169242">
    <property type="component" value="Unassembled WGS sequence"/>
</dbReference>
<evidence type="ECO:0000313" key="3">
    <source>
        <dbReference type="Proteomes" id="UP001169242"/>
    </source>
</evidence>
<gene>
    <name evidence="2" type="ORF">PBV87_12840</name>
</gene>
<feature type="coiled-coil region" evidence="1">
    <location>
        <begin position="67"/>
        <end position="99"/>
    </location>
</feature>
<dbReference type="RefSeq" id="WP_271012553.1">
    <property type="nucleotide sequence ID" value="NZ_JAQIFT010000047.1"/>
</dbReference>
<accession>A0AA42DNY2</accession>
<evidence type="ECO:0000256" key="1">
    <source>
        <dbReference type="SAM" id="Coils"/>
    </source>
</evidence>
<dbReference type="EMBL" id="JAQIFT010000047">
    <property type="protein sequence ID" value="MDA3732375.1"/>
    <property type="molecule type" value="Genomic_DNA"/>
</dbReference>
<reference evidence="2" key="1">
    <citation type="journal article" date="2023" name="Int. J. Syst. Evol. Microbiol.">
        <title>&lt;i&gt;Holtiella tumoricola&lt;/i&gt; gen. nov. sp. nov., isolated from a human clinical sample.</title>
        <authorList>
            <person name="Allen-Vercoe E."/>
            <person name="Daigneault M.C."/>
            <person name="Vancuren S.J."/>
            <person name="Cochrane K."/>
            <person name="O'Neal L.L."/>
            <person name="Sankaranarayanan K."/>
            <person name="Lawson P.A."/>
        </authorList>
    </citation>
    <scope>NUCLEOTIDE SEQUENCE</scope>
    <source>
        <strain evidence="2">CC70A</strain>
    </source>
</reference>
<dbReference type="AlphaFoldDB" id="A0AA42DNY2"/>
<keyword evidence="1" id="KW-0175">Coiled coil</keyword>
<evidence type="ECO:0000313" key="2">
    <source>
        <dbReference type="EMBL" id="MDA3732375.1"/>
    </source>
</evidence>
<proteinExistence type="predicted"/>
<keyword evidence="3" id="KW-1185">Reference proteome</keyword>
<sequence>MAEPKQKKTEINSDTIVGTQVLAEIFRVDPRRIRQMVQEGKIPRYKNGSYKLIETLQKYHEYIEGINEDKNVNLVKKESENEKLKLEKIKRKKAELELMQLTGDLVNVEEFKQLYAGLIINFRSKMLALPNKVSPSIVGIDNLITVQDILTKEIYAALEELSKTDINEIEPKVDSDE</sequence>
<name>A0AA42DNY2_9FIRM</name>
<organism evidence="2 3">
    <name type="scientific">Holtiella tumoricola</name>
    <dbReference type="NCBI Taxonomy" id="3018743"/>
    <lineage>
        <taxon>Bacteria</taxon>
        <taxon>Bacillati</taxon>
        <taxon>Bacillota</taxon>
        <taxon>Clostridia</taxon>
        <taxon>Lachnospirales</taxon>
        <taxon>Cellulosilyticaceae</taxon>
        <taxon>Holtiella</taxon>
    </lineage>
</organism>
<evidence type="ECO:0008006" key="4">
    <source>
        <dbReference type="Google" id="ProtNLM"/>
    </source>
</evidence>
<protein>
    <recommendedName>
        <fullName evidence="4">Terminase small subunit</fullName>
    </recommendedName>
</protein>